<sequence>MKVGWGVLLTTGQAASELGMAITTFRRLTRANLIPGTTSRGVRVVVPLEAVQALAARSHAPLHHLAAREIAVLRVEPAKLPDSQQAPDDGPGSGFSADLDERAVLDRLTGWWRCDAPSIAAGRVLPVTVAGYVVAVLTGLQRWESNGRGRHRFPGMQLAGYVTDLVSPRIHITATTDEDRAAAELLLAARLPSESGGPIAYVSTHHPDPEGP</sequence>
<reference evidence="1" key="2">
    <citation type="submission" date="2020-09" db="EMBL/GenBank/DDBJ databases">
        <authorList>
            <person name="Sun Q."/>
            <person name="Ohkuma M."/>
        </authorList>
    </citation>
    <scope>NUCLEOTIDE SEQUENCE</scope>
    <source>
        <strain evidence="1">JCM 4518</strain>
    </source>
</reference>
<dbReference type="Proteomes" id="UP000644020">
    <property type="component" value="Unassembled WGS sequence"/>
</dbReference>
<dbReference type="EMBL" id="BMUL01000025">
    <property type="protein sequence ID" value="GHB09160.1"/>
    <property type="molecule type" value="Genomic_DNA"/>
</dbReference>
<comment type="caution">
    <text evidence="1">The sequence shown here is derived from an EMBL/GenBank/DDBJ whole genome shotgun (WGS) entry which is preliminary data.</text>
</comment>
<proteinExistence type="predicted"/>
<organism evidence="1 2">
    <name type="scientific">Streptomyces termitum</name>
    <dbReference type="NCBI Taxonomy" id="67368"/>
    <lineage>
        <taxon>Bacteria</taxon>
        <taxon>Bacillati</taxon>
        <taxon>Actinomycetota</taxon>
        <taxon>Actinomycetes</taxon>
        <taxon>Kitasatosporales</taxon>
        <taxon>Streptomycetaceae</taxon>
        <taxon>Streptomyces</taxon>
    </lineage>
</organism>
<dbReference type="AlphaFoldDB" id="A0A918T7Z3"/>
<name>A0A918T7Z3_9ACTN</name>
<accession>A0A918T7Z3</accession>
<evidence type="ECO:0008006" key="3">
    <source>
        <dbReference type="Google" id="ProtNLM"/>
    </source>
</evidence>
<gene>
    <name evidence="1" type="ORF">GCM10010305_60150</name>
</gene>
<reference evidence="1" key="1">
    <citation type="journal article" date="2014" name="Int. J. Syst. Evol. Microbiol.">
        <title>Complete genome sequence of Corynebacterium casei LMG S-19264T (=DSM 44701T), isolated from a smear-ripened cheese.</title>
        <authorList>
            <consortium name="US DOE Joint Genome Institute (JGI-PGF)"/>
            <person name="Walter F."/>
            <person name="Albersmeier A."/>
            <person name="Kalinowski J."/>
            <person name="Ruckert C."/>
        </authorList>
    </citation>
    <scope>NUCLEOTIDE SEQUENCE</scope>
    <source>
        <strain evidence="1">JCM 4518</strain>
    </source>
</reference>
<evidence type="ECO:0000313" key="1">
    <source>
        <dbReference type="EMBL" id="GHB09160.1"/>
    </source>
</evidence>
<evidence type="ECO:0000313" key="2">
    <source>
        <dbReference type="Proteomes" id="UP000644020"/>
    </source>
</evidence>
<keyword evidence="2" id="KW-1185">Reference proteome</keyword>
<protein>
    <recommendedName>
        <fullName evidence="3">Helix-turn-helix domain-containing protein</fullName>
    </recommendedName>
</protein>